<gene>
    <name evidence="2" type="ORF">CEXT_774791</name>
</gene>
<feature type="region of interest" description="Disordered" evidence="1">
    <location>
        <begin position="1"/>
        <end position="23"/>
    </location>
</feature>
<reference evidence="2 3" key="1">
    <citation type="submission" date="2021-06" db="EMBL/GenBank/DDBJ databases">
        <title>Caerostris extrusa draft genome.</title>
        <authorList>
            <person name="Kono N."/>
            <person name="Arakawa K."/>
        </authorList>
    </citation>
    <scope>NUCLEOTIDE SEQUENCE [LARGE SCALE GENOMIC DNA]</scope>
</reference>
<comment type="caution">
    <text evidence="2">The sequence shown here is derived from an EMBL/GenBank/DDBJ whole genome shotgun (WGS) entry which is preliminary data.</text>
</comment>
<dbReference type="Proteomes" id="UP001054945">
    <property type="component" value="Unassembled WGS sequence"/>
</dbReference>
<protein>
    <submittedName>
        <fullName evidence="2">Uncharacterized protein</fullName>
    </submittedName>
</protein>
<organism evidence="2 3">
    <name type="scientific">Caerostris extrusa</name>
    <name type="common">Bark spider</name>
    <name type="synonym">Caerostris bankana</name>
    <dbReference type="NCBI Taxonomy" id="172846"/>
    <lineage>
        <taxon>Eukaryota</taxon>
        <taxon>Metazoa</taxon>
        <taxon>Ecdysozoa</taxon>
        <taxon>Arthropoda</taxon>
        <taxon>Chelicerata</taxon>
        <taxon>Arachnida</taxon>
        <taxon>Araneae</taxon>
        <taxon>Araneomorphae</taxon>
        <taxon>Entelegynae</taxon>
        <taxon>Araneoidea</taxon>
        <taxon>Araneidae</taxon>
        <taxon>Caerostris</taxon>
    </lineage>
</organism>
<accession>A0AAV4VMF6</accession>
<evidence type="ECO:0000313" key="3">
    <source>
        <dbReference type="Proteomes" id="UP001054945"/>
    </source>
</evidence>
<dbReference type="EMBL" id="BPLR01014743">
    <property type="protein sequence ID" value="GIY71026.1"/>
    <property type="molecule type" value="Genomic_DNA"/>
</dbReference>
<proteinExistence type="predicted"/>
<evidence type="ECO:0000256" key="1">
    <source>
        <dbReference type="SAM" id="MobiDB-lite"/>
    </source>
</evidence>
<sequence>MCRSAFHQLSNTPDDSSKDSTPHVAVTCEHQPSLYKNHHQCKRRLEVFKKACHLMTMHKEDASVGNTRLPLTSKKKRMTEFVDQRALVERPRAPTDHGGPK</sequence>
<dbReference type="AlphaFoldDB" id="A0AAV4VMF6"/>
<name>A0AAV4VMF6_CAEEX</name>
<evidence type="ECO:0000313" key="2">
    <source>
        <dbReference type="EMBL" id="GIY71026.1"/>
    </source>
</evidence>
<keyword evidence="3" id="KW-1185">Reference proteome</keyword>